<gene>
    <name evidence="10" type="primary">LOC113493039</name>
</gene>
<evidence type="ECO:0000313" key="10">
    <source>
        <dbReference type="RefSeq" id="XP_026726621.1"/>
    </source>
</evidence>
<keyword evidence="3" id="KW-1003">Cell membrane</keyword>
<organism evidence="9 10">
    <name type="scientific">Trichoplusia ni</name>
    <name type="common">Cabbage looper</name>
    <dbReference type="NCBI Taxonomy" id="7111"/>
    <lineage>
        <taxon>Eukaryota</taxon>
        <taxon>Metazoa</taxon>
        <taxon>Ecdysozoa</taxon>
        <taxon>Arthropoda</taxon>
        <taxon>Hexapoda</taxon>
        <taxon>Insecta</taxon>
        <taxon>Pterygota</taxon>
        <taxon>Neoptera</taxon>
        <taxon>Endopterygota</taxon>
        <taxon>Lepidoptera</taxon>
        <taxon>Glossata</taxon>
        <taxon>Ditrysia</taxon>
        <taxon>Noctuoidea</taxon>
        <taxon>Noctuidae</taxon>
        <taxon>Plusiinae</taxon>
        <taxon>Trichoplusia</taxon>
    </lineage>
</organism>
<dbReference type="PANTHER" id="PTHR21421:SF29">
    <property type="entry name" value="GUSTATORY RECEPTOR 5A FOR TREHALOSE-RELATED"/>
    <property type="match status" value="1"/>
</dbReference>
<sequence length="476" mass="54236">MNLRVASACTMDLYSLDKFKTYKSDWNYPIHFRYQEHKSSAKKVKSPVTFQQAIKGTLIIGQCFGLIPILGIGGDDPSKLRQVLIKIYGKHLWNICFCCRFKYLSWHFAYTIVTIISQIVVTLLVLFSFFTYSKSPVETAIDLIFYSLGFTTTILFLRVAKHWPKLSAQISEIEAADPNADTKLKTKFNVCCIVVLFLAFLEHLFSEIYTSSIAIDCEPDGPFYETSRKHRFTWLFSFFPYNNFIGVLMHFINIQCTFNWNYSDLFVICMSIYVTSRLEQVNQRVLAAKDKNSPCSFWRTIREDYNRSVHLVRQVDDVIGGIVFTSFASNLFFICSQLLHTFSGGISATPRCRPHPAADYRLFRGYENSIYFAYSFIFLVARALAVSLTAAKVHSASLEPAYSLYDVSSATFCVEIERFLDQIHGDTVALSGLQFFNVKRGLVLTIAGTIVTYELVLLQFAGVSPVTPEPIENNIV</sequence>
<dbReference type="InterPro" id="IPR009318">
    <property type="entry name" value="Gustatory_rcpt"/>
</dbReference>
<feature type="transmembrane region" description="Helical" evidence="8">
    <location>
        <begin position="143"/>
        <end position="160"/>
    </location>
</feature>
<dbReference type="FunCoup" id="A0A7E5VEC9">
    <property type="interactions" value="51"/>
</dbReference>
<dbReference type="Proteomes" id="UP000322000">
    <property type="component" value="Chromosome 4"/>
</dbReference>
<evidence type="ECO:0000256" key="4">
    <source>
        <dbReference type="ARBA" id="ARBA00022692"/>
    </source>
</evidence>
<dbReference type="GeneID" id="113493039"/>
<feature type="transmembrane region" description="Helical" evidence="8">
    <location>
        <begin position="232"/>
        <end position="252"/>
    </location>
</feature>
<keyword evidence="5 8" id="KW-1133">Transmembrane helix</keyword>
<evidence type="ECO:0000256" key="8">
    <source>
        <dbReference type="SAM" id="Phobius"/>
    </source>
</evidence>
<evidence type="ECO:0000256" key="5">
    <source>
        <dbReference type="ARBA" id="ARBA00022989"/>
    </source>
</evidence>
<name>A0A7E5VEC9_TRINI</name>
<keyword evidence="4 8" id="KW-0812">Transmembrane</keyword>
<protein>
    <submittedName>
        <fullName evidence="10">Gustatory receptor for sugar taste 64e-like</fullName>
    </submittedName>
</protein>
<dbReference type="RefSeq" id="XP_026726621.1">
    <property type="nucleotide sequence ID" value="XM_026870820.1"/>
</dbReference>
<dbReference type="InParanoid" id="A0A7E5VEC9"/>
<dbReference type="KEGG" id="tnl:113493039"/>
<evidence type="ECO:0000256" key="6">
    <source>
        <dbReference type="ARBA" id="ARBA00023136"/>
    </source>
</evidence>
<accession>A0A7E5VEC9</accession>
<dbReference type="PIRSF" id="PIRSF038981">
    <property type="entry name" value="GRP"/>
    <property type="match status" value="1"/>
</dbReference>
<reference evidence="10" key="1">
    <citation type="submission" date="2025-08" db="UniProtKB">
        <authorList>
            <consortium name="RefSeq"/>
        </authorList>
    </citation>
    <scope>IDENTIFICATION</scope>
</reference>
<feature type="transmembrane region" description="Helical" evidence="8">
    <location>
        <begin position="108"/>
        <end position="131"/>
    </location>
</feature>
<keyword evidence="6 8" id="KW-0472">Membrane</keyword>
<dbReference type="GO" id="GO:0033041">
    <property type="term" value="F:sweet taste receptor activity"/>
    <property type="evidence" value="ECO:0007669"/>
    <property type="project" value="TreeGrafter"/>
</dbReference>
<comment type="subcellular location">
    <subcellularLocation>
        <location evidence="1">Cell membrane</location>
        <topology evidence="1">Multi-pass membrane protein</topology>
    </subcellularLocation>
</comment>
<proteinExistence type="inferred from homology"/>
<keyword evidence="9" id="KW-1185">Reference proteome</keyword>
<comment type="similarity">
    <text evidence="2">Belongs to the insect chemoreceptor superfamily. Gustatory receptor (GR) family. Gr5a subfamily.</text>
</comment>
<evidence type="ECO:0000256" key="3">
    <source>
        <dbReference type="ARBA" id="ARBA00022475"/>
    </source>
</evidence>
<evidence type="ECO:0000313" key="9">
    <source>
        <dbReference type="Proteomes" id="UP000322000"/>
    </source>
</evidence>
<dbReference type="PANTHER" id="PTHR21421">
    <property type="entry name" value="GUSTATORY RECEPTOR"/>
    <property type="match status" value="1"/>
</dbReference>
<evidence type="ECO:0000256" key="7">
    <source>
        <dbReference type="ARBA" id="ARBA00023170"/>
    </source>
</evidence>
<keyword evidence="7" id="KW-0675">Receptor</keyword>
<dbReference type="AlphaFoldDB" id="A0A7E5VEC9"/>
<dbReference type="GO" id="GO:0005886">
    <property type="term" value="C:plasma membrane"/>
    <property type="evidence" value="ECO:0007669"/>
    <property type="project" value="UniProtKB-SubCell"/>
</dbReference>
<evidence type="ECO:0000256" key="2">
    <source>
        <dbReference type="ARBA" id="ARBA00005327"/>
    </source>
</evidence>
<feature type="transmembrane region" description="Helical" evidence="8">
    <location>
        <begin position="371"/>
        <end position="391"/>
    </location>
</feature>
<dbReference type="OrthoDB" id="5800391at2759"/>
<evidence type="ECO:0000256" key="1">
    <source>
        <dbReference type="ARBA" id="ARBA00004651"/>
    </source>
</evidence>
<dbReference type="Pfam" id="PF06151">
    <property type="entry name" value="Trehalose_recp"/>
    <property type="match status" value="2"/>
</dbReference>